<gene>
    <name evidence="2" type="ORF">WN51_12154</name>
</gene>
<keyword evidence="1" id="KW-0812">Transmembrane</keyword>
<name>A0A0M9A5P5_9HYME</name>
<evidence type="ECO:0000313" key="2">
    <source>
        <dbReference type="EMBL" id="KOX76473.1"/>
    </source>
</evidence>
<keyword evidence="1" id="KW-1133">Transmembrane helix</keyword>
<evidence type="ECO:0000313" key="3">
    <source>
        <dbReference type="Proteomes" id="UP000053105"/>
    </source>
</evidence>
<sequence length="119" mass="13868">MYLADDTLRNNSKFIPKFETANVQEILLIFISDTIIAMFLIQNSNGIINFELFVNRLRSLKRKYLKCNALCDIYRRTTRNSRIEKDKKICSFVFPNHDEGKMDSLVLATGPPEKHRLLA</sequence>
<protein>
    <submittedName>
        <fullName evidence="2">Uncharacterized protein</fullName>
    </submittedName>
</protein>
<keyword evidence="3" id="KW-1185">Reference proteome</keyword>
<organism evidence="2 3">
    <name type="scientific">Melipona quadrifasciata</name>
    <dbReference type="NCBI Taxonomy" id="166423"/>
    <lineage>
        <taxon>Eukaryota</taxon>
        <taxon>Metazoa</taxon>
        <taxon>Ecdysozoa</taxon>
        <taxon>Arthropoda</taxon>
        <taxon>Hexapoda</taxon>
        <taxon>Insecta</taxon>
        <taxon>Pterygota</taxon>
        <taxon>Neoptera</taxon>
        <taxon>Endopterygota</taxon>
        <taxon>Hymenoptera</taxon>
        <taxon>Apocrita</taxon>
        <taxon>Aculeata</taxon>
        <taxon>Apoidea</taxon>
        <taxon>Anthophila</taxon>
        <taxon>Apidae</taxon>
        <taxon>Melipona</taxon>
    </lineage>
</organism>
<evidence type="ECO:0000256" key="1">
    <source>
        <dbReference type="SAM" id="Phobius"/>
    </source>
</evidence>
<dbReference type="EMBL" id="KQ435748">
    <property type="protein sequence ID" value="KOX76473.1"/>
    <property type="molecule type" value="Genomic_DNA"/>
</dbReference>
<dbReference type="Proteomes" id="UP000053105">
    <property type="component" value="Unassembled WGS sequence"/>
</dbReference>
<reference evidence="2 3" key="1">
    <citation type="submission" date="2015-07" db="EMBL/GenBank/DDBJ databases">
        <title>The genome of Melipona quadrifasciata.</title>
        <authorList>
            <person name="Pan H."/>
            <person name="Kapheim K."/>
        </authorList>
    </citation>
    <scope>NUCLEOTIDE SEQUENCE [LARGE SCALE GENOMIC DNA]</scope>
    <source>
        <strain evidence="2">0111107301</strain>
        <tissue evidence="2">Whole body</tissue>
    </source>
</reference>
<feature type="transmembrane region" description="Helical" evidence="1">
    <location>
        <begin position="26"/>
        <end position="54"/>
    </location>
</feature>
<proteinExistence type="predicted"/>
<keyword evidence="1" id="KW-0472">Membrane</keyword>
<accession>A0A0M9A5P5</accession>
<dbReference type="AlphaFoldDB" id="A0A0M9A5P5"/>